<feature type="region of interest" description="Disordered" evidence="1">
    <location>
        <begin position="1"/>
        <end position="85"/>
    </location>
</feature>
<organism evidence="2 3">
    <name type="scientific">Lasiosphaeria miniovina</name>
    <dbReference type="NCBI Taxonomy" id="1954250"/>
    <lineage>
        <taxon>Eukaryota</taxon>
        <taxon>Fungi</taxon>
        <taxon>Dikarya</taxon>
        <taxon>Ascomycota</taxon>
        <taxon>Pezizomycotina</taxon>
        <taxon>Sordariomycetes</taxon>
        <taxon>Sordariomycetidae</taxon>
        <taxon>Sordariales</taxon>
        <taxon>Lasiosphaeriaceae</taxon>
        <taxon>Lasiosphaeria</taxon>
    </lineage>
</organism>
<keyword evidence="3" id="KW-1185">Reference proteome</keyword>
<evidence type="ECO:0008006" key="4">
    <source>
        <dbReference type="Google" id="ProtNLM"/>
    </source>
</evidence>
<feature type="compositionally biased region" description="Low complexity" evidence="1">
    <location>
        <begin position="26"/>
        <end position="41"/>
    </location>
</feature>
<name>A0AA40EA49_9PEZI</name>
<dbReference type="AlphaFoldDB" id="A0AA40EA49"/>
<protein>
    <recommendedName>
        <fullName evidence="4">HNH nuclease domain-containing protein</fullName>
    </recommendedName>
</protein>
<sequence length="370" mass="40739">MPAKPPLIRVEYVGTKSLERVPVLPSSPGSAEPSHAAASAPAPTPDLPDSTPAPTPDLPDSQRSGSLADSLESQSSLQESQLPETDEELKQQFVQYVRDQNSSFRSEYAPTSAAKEAKLDMFSIGAMKIYMEKKGSSAFIAYLKFAAGDKANNLKRKRSDTSRHTTPTAKVPKWYGRSCILSGSTPVDGAYIVDVRASGMNAFHFWETLSMFWPLKSTDKLDIKGQEHPIDPEHRIYLQVVWLKDLDKFNGLIKGAWDHRGSGSIVDFRRGSDDGRMFPRLEHGDVYELSTPDPVRCPLPSIQFLQIRYAVQKIIAGIMAAGALKDIFGGEPSEDGLGPARHEELLPGDWEVLLEEAVEAEALTRDAAER</sequence>
<dbReference type="Proteomes" id="UP001172101">
    <property type="component" value="Unassembled WGS sequence"/>
</dbReference>
<comment type="caution">
    <text evidence="2">The sequence shown here is derived from an EMBL/GenBank/DDBJ whole genome shotgun (WGS) entry which is preliminary data.</text>
</comment>
<dbReference type="EMBL" id="JAUIRO010000002">
    <property type="protein sequence ID" value="KAK0727953.1"/>
    <property type="molecule type" value="Genomic_DNA"/>
</dbReference>
<evidence type="ECO:0000313" key="2">
    <source>
        <dbReference type="EMBL" id="KAK0727953.1"/>
    </source>
</evidence>
<evidence type="ECO:0000313" key="3">
    <source>
        <dbReference type="Proteomes" id="UP001172101"/>
    </source>
</evidence>
<dbReference type="RefSeq" id="XP_060300808.1">
    <property type="nucleotide sequence ID" value="XM_060444942.1"/>
</dbReference>
<accession>A0AA40EA49</accession>
<gene>
    <name evidence="2" type="ORF">B0T26DRAFT_748236</name>
</gene>
<feature type="compositionally biased region" description="Pro residues" evidence="1">
    <location>
        <begin position="42"/>
        <end position="57"/>
    </location>
</feature>
<feature type="compositionally biased region" description="Low complexity" evidence="1">
    <location>
        <begin position="70"/>
        <end position="83"/>
    </location>
</feature>
<dbReference type="GeneID" id="85328212"/>
<proteinExistence type="predicted"/>
<evidence type="ECO:0000256" key="1">
    <source>
        <dbReference type="SAM" id="MobiDB-lite"/>
    </source>
</evidence>
<reference evidence="2" key="1">
    <citation type="submission" date="2023-06" db="EMBL/GenBank/DDBJ databases">
        <title>Genome-scale phylogeny and comparative genomics of the fungal order Sordariales.</title>
        <authorList>
            <consortium name="Lawrence Berkeley National Laboratory"/>
            <person name="Hensen N."/>
            <person name="Bonometti L."/>
            <person name="Westerberg I."/>
            <person name="Brannstrom I.O."/>
            <person name="Guillou S."/>
            <person name="Cros-Aarteil S."/>
            <person name="Calhoun S."/>
            <person name="Haridas S."/>
            <person name="Kuo A."/>
            <person name="Mondo S."/>
            <person name="Pangilinan J."/>
            <person name="Riley R."/>
            <person name="LaButti K."/>
            <person name="Andreopoulos B."/>
            <person name="Lipzen A."/>
            <person name="Chen C."/>
            <person name="Yanf M."/>
            <person name="Daum C."/>
            <person name="Ng V."/>
            <person name="Clum A."/>
            <person name="Steindorff A."/>
            <person name="Ohm R."/>
            <person name="Martin F."/>
            <person name="Silar P."/>
            <person name="Natvig D."/>
            <person name="Lalanne C."/>
            <person name="Gautier V."/>
            <person name="Ament-velasquez S.L."/>
            <person name="Kruys A."/>
            <person name="Hutchinson M.I."/>
            <person name="Powell A.J."/>
            <person name="Barry K."/>
            <person name="Miller A.N."/>
            <person name="Grigoriev I.V."/>
            <person name="Debuchy R."/>
            <person name="Gladieux P."/>
            <person name="Thoren M.H."/>
            <person name="Johannesson H."/>
        </authorList>
    </citation>
    <scope>NUCLEOTIDE SEQUENCE</scope>
    <source>
        <strain evidence="2">SMH2392-1A</strain>
    </source>
</reference>